<evidence type="ECO:0000313" key="2">
    <source>
        <dbReference type="Proteomes" id="UP001396334"/>
    </source>
</evidence>
<protein>
    <submittedName>
        <fullName evidence="1">Uncharacterized protein</fullName>
    </submittedName>
</protein>
<organism evidence="1 2">
    <name type="scientific">Hibiscus sabdariffa</name>
    <name type="common">roselle</name>
    <dbReference type="NCBI Taxonomy" id="183260"/>
    <lineage>
        <taxon>Eukaryota</taxon>
        <taxon>Viridiplantae</taxon>
        <taxon>Streptophyta</taxon>
        <taxon>Embryophyta</taxon>
        <taxon>Tracheophyta</taxon>
        <taxon>Spermatophyta</taxon>
        <taxon>Magnoliopsida</taxon>
        <taxon>eudicotyledons</taxon>
        <taxon>Gunneridae</taxon>
        <taxon>Pentapetalae</taxon>
        <taxon>rosids</taxon>
        <taxon>malvids</taxon>
        <taxon>Malvales</taxon>
        <taxon>Malvaceae</taxon>
        <taxon>Malvoideae</taxon>
        <taxon>Hibiscus</taxon>
    </lineage>
</organism>
<comment type="caution">
    <text evidence="1">The sequence shown here is derived from an EMBL/GenBank/DDBJ whole genome shotgun (WGS) entry which is preliminary data.</text>
</comment>
<reference evidence="1 2" key="1">
    <citation type="journal article" date="2024" name="G3 (Bethesda)">
        <title>Genome assembly of Hibiscus sabdariffa L. provides insights into metabolisms of medicinal natural products.</title>
        <authorList>
            <person name="Kim T."/>
        </authorList>
    </citation>
    <scope>NUCLEOTIDE SEQUENCE [LARGE SCALE GENOMIC DNA]</scope>
    <source>
        <strain evidence="1">TK-2024</strain>
        <tissue evidence="1">Old leaves</tissue>
    </source>
</reference>
<name>A0ABR2SE06_9ROSI</name>
<gene>
    <name evidence="1" type="ORF">V6N11_003662</name>
</gene>
<evidence type="ECO:0000313" key="1">
    <source>
        <dbReference type="EMBL" id="KAK9023442.1"/>
    </source>
</evidence>
<proteinExistence type="predicted"/>
<keyword evidence="2" id="KW-1185">Reference proteome</keyword>
<accession>A0ABR2SE06</accession>
<dbReference type="Proteomes" id="UP001396334">
    <property type="component" value="Unassembled WGS sequence"/>
</dbReference>
<sequence>MERRGDLNNYSSKTCQNRTLLWPKALLANHSWQNKFIIHDHQSSHTTDICGFKLSMFLMQTGSTNGGKLQSIRQENSREIYFAHLSR</sequence>
<dbReference type="EMBL" id="JBBPBN010000015">
    <property type="protein sequence ID" value="KAK9023442.1"/>
    <property type="molecule type" value="Genomic_DNA"/>
</dbReference>